<accession>A0A024HF55</accession>
<dbReference type="HOGENOM" id="CLU_056696_0_0_6"/>
<dbReference type="InterPro" id="IPR002539">
    <property type="entry name" value="MaoC-like_dom"/>
</dbReference>
<dbReference type="PANTHER" id="PTHR43841">
    <property type="entry name" value="3-HYDROXYACYL-THIOESTER DEHYDRATASE HTDX-RELATED"/>
    <property type="match status" value="1"/>
</dbReference>
<dbReference type="PATRIC" id="fig|1301098.3.peg.2156"/>
<dbReference type="InterPro" id="IPR029069">
    <property type="entry name" value="HotDog_dom_sf"/>
</dbReference>
<dbReference type="Pfam" id="PF01575">
    <property type="entry name" value="MaoC_dehydratas"/>
    <property type="match status" value="1"/>
</dbReference>
<dbReference type="KEGG" id="pkc:PKB_2164"/>
<dbReference type="EMBL" id="HG322950">
    <property type="protein sequence ID" value="CDF83511.1"/>
    <property type="molecule type" value="Genomic_DNA"/>
</dbReference>
<gene>
    <name evidence="2" type="ORF">PKB_2164</name>
</gene>
<sequence length="292" mass="33317">MKRKLPSLLGSYSRMLLPRRGLGRGERLPYLAMDSHSLRLDLGHLRAYRQHFGLDPALGVPLLYPQVICLPLHLRLLSRSRMPLSVLGLIHLRSHIQRYRHLHESDQLLVDCRILTSRRGPLGLEVDVATEVWHQDMLYWQSITTYLRRGDFLDAHAEPDPLPERAHWETLEAPPHPGVQWRVPKIAGWRYAGLSGDFNPLHLSRFMASHYGFGKPFAHGMWSLARSLTGRRLAEHVRLDVHFKAPLPLGSQVRQSHRVQGQKEQWALLPADAEGPAMLLAQLDEAPAAPLR</sequence>
<evidence type="ECO:0000313" key="2">
    <source>
        <dbReference type="EMBL" id="CDF83511.1"/>
    </source>
</evidence>
<reference evidence="2 3" key="1">
    <citation type="submission" date="2013-03" db="EMBL/GenBank/DDBJ databases">
        <authorList>
            <person name="Linke B."/>
        </authorList>
    </citation>
    <scope>NUCLEOTIDE SEQUENCE [LARGE SCALE GENOMIC DNA]</scope>
    <source>
        <strain evidence="2 3">B13</strain>
    </source>
</reference>
<dbReference type="eggNOG" id="COG2030">
    <property type="taxonomic scope" value="Bacteria"/>
</dbReference>
<dbReference type="CDD" id="cd03441">
    <property type="entry name" value="R_hydratase_like"/>
    <property type="match status" value="1"/>
</dbReference>
<evidence type="ECO:0000313" key="3">
    <source>
        <dbReference type="Proteomes" id="UP000025241"/>
    </source>
</evidence>
<proteinExistence type="predicted"/>
<dbReference type="PANTHER" id="PTHR43841:SF1">
    <property type="entry name" value="3-HYDROXYACYL-THIOESTER DEHYDRATASE X"/>
    <property type="match status" value="1"/>
</dbReference>
<organism evidence="2 3">
    <name type="scientific">Pseudomonas knackmussii (strain DSM 6978 / CCUG 54928 / LMG 23759 / B13)</name>
    <dbReference type="NCBI Taxonomy" id="1301098"/>
    <lineage>
        <taxon>Bacteria</taxon>
        <taxon>Pseudomonadati</taxon>
        <taxon>Pseudomonadota</taxon>
        <taxon>Gammaproteobacteria</taxon>
        <taxon>Pseudomonadales</taxon>
        <taxon>Pseudomonadaceae</taxon>
        <taxon>Pseudomonas</taxon>
    </lineage>
</organism>
<dbReference type="Proteomes" id="UP000025241">
    <property type="component" value="Chromosome I"/>
</dbReference>
<dbReference type="AlphaFoldDB" id="A0A024HF55"/>
<dbReference type="RefSeq" id="WP_043251553.1">
    <property type="nucleotide sequence ID" value="NZ_HG322950.1"/>
</dbReference>
<evidence type="ECO:0000259" key="1">
    <source>
        <dbReference type="Pfam" id="PF01575"/>
    </source>
</evidence>
<protein>
    <recommendedName>
        <fullName evidence="1">MaoC-like domain-containing protein</fullName>
    </recommendedName>
</protein>
<keyword evidence="3" id="KW-1185">Reference proteome</keyword>
<feature type="domain" description="MaoC-like" evidence="1">
    <location>
        <begin position="188"/>
        <end position="263"/>
    </location>
</feature>
<dbReference type="Gene3D" id="3.10.129.10">
    <property type="entry name" value="Hotdog Thioesterase"/>
    <property type="match status" value="1"/>
</dbReference>
<name>A0A024HF55_PSEKB</name>
<dbReference type="OrthoDB" id="9774179at2"/>
<reference evidence="2 3" key="2">
    <citation type="submission" date="2014-05" db="EMBL/GenBank/DDBJ databases">
        <title>Genome sequence of the 3-chlorobenzoate degrading bacterium Pseudomonas knackmussii B13 shows multiple evidence for horizontal gene transfer.</title>
        <authorList>
            <person name="Miyazaki R."/>
            <person name="Bertelli C."/>
            <person name="Falquet L."/>
            <person name="Robinson-Rechavi M."/>
            <person name="Gharib W."/>
            <person name="Roy S."/>
            <person name="Van der Meer J.R."/>
        </authorList>
    </citation>
    <scope>NUCLEOTIDE SEQUENCE [LARGE SCALE GENOMIC DNA]</scope>
    <source>
        <strain evidence="2 3">B13</strain>
    </source>
</reference>
<dbReference type="STRING" id="1301098.PKB_2164"/>
<dbReference type="SUPFAM" id="SSF54637">
    <property type="entry name" value="Thioesterase/thiol ester dehydrase-isomerase"/>
    <property type="match status" value="1"/>
</dbReference>